<sequence>MVHHLALGIQTALFGVARAATLAPDARQLRAAVLVLAALVRFPAAGRSVRITDRPVRALAAIGTGNVLTNGRLVAGCLGALVDIRTPERCPDETLHTPALASLADALRWTVPIGGTSRDADTGLTAHLAGKTVVVGVANLGADTGVASFTDGTSRSTATGRRRLRASEGTLVGDAGVTNGTLLRRLTVTRHTHTALLRYWITLETGRTRAPRYMVGALAKGIRPTGRTGRLARIHTLEVDARLRSAAILAASASDRTDPTGNAGLPLTALAVVGARHRTDTVDAAFTSRAVLAVPASHQTLATMADVSVAVEIA</sequence>
<accession>A0A2M4B1P7</accession>
<dbReference type="AlphaFoldDB" id="A0A2M4B1P7"/>
<dbReference type="EMBL" id="GGFK01013571">
    <property type="protein sequence ID" value="MBW46892.1"/>
    <property type="molecule type" value="Transcribed_RNA"/>
</dbReference>
<feature type="chain" id="PRO_5014921502" evidence="1">
    <location>
        <begin position="20"/>
        <end position="314"/>
    </location>
</feature>
<proteinExistence type="predicted"/>
<evidence type="ECO:0000313" key="2">
    <source>
        <dbReference type="EMBL" id="MBW46892.1"/>
    </source>
</evidence>
<name>A0A2M4B1P7_9DIPT</name>
<evidence type="ECO:0000256" key="1">
    <source>
        <dbReference type="SAM" id="SignalP"/>
    </source>
</evidence>
<keyword evidence="1" id="KW-0732">Signal</keyword>
<protein>
    <submittedName>
        <fullName evidence="2">Putative secreted protein</fullName>
    </submittedName>
</protein>
<reference evidence="2" key="1">
    <citation type="submission" date="2018-01" db="EMBL/GenBank/DDBJ databases">
        <title>An insight into the sialome of Amazonian anophelines.</title>
        <authorList>
            <person name="Ribeiro J.M."/>
            <person name="Scarpassa V."/>
            <person name="Calvo E."/>
        </authorList>
    </citation>
    <scope>NUCLEOTIDE SEQUENCE</scope>
    <source>
        <tissue evidence="2">Salivary glands</tissue>
    </source>
</reference>
<organism evidence="2">
    <name type="scientific">Anopheles triannulatus</name>
    <dbReference type="NCBI Taxonomy" id="58253"/>
    <lineage>
        <taxon>Eukaryota</taxon>
        <taxon>Metazoa</taxon>
        <taxon>Ecdysozoa</taxon>
        <taxon>Arthropoda</taxon>
        <taxon>Hexapoda</taxon>
        <taxon>Insecta</taxon>
        <taxon>Pterygota</taxon>
        <taxon>Neoptera</taxon>
        <taxon>Endopterygota</taxon>
        <taxon>Diptera</taxon>
        <taxon>Nematocera</taxon>
        <taxon>Culicoidea</taxon>
        <taxon>Culicidae</taxon>
        <taxon>Anophelinae</taxon>
        <taxon>Anopheles</taxon>
    </lineage>
</organism>
<feature type="signal peptide" evidence="1">
    <location>
        <begin position="1"/>
        <end position="19"/>
    </location>
</feature>